<evidence type="ECO:0000313" key="3">
    <source>
        <dbReference type="Proteomes" id="UP001589855"/>
    </source>
</evidence>
<dbReference type="EMBL" id="JBHLUK010000010">
    <property type="protein sequence ID" value="MFC0423016.1"/>
    <property type="molecule type" value="Genomic_DNA"/>
</dbReference>
<keyword evidence="1" id="KW-1133">Transmembrane helix</keyword>
<dbReference type="RefSeq" id="WP_137644766.1">
    <property type="nucleotide sequence ID" value="NZ_BAABRM010000029.1"/>
</dbReference>
<dbReference type="Proteomes" id="UP001589855">
    <property type="component" value="Unassembled WGS sequence"/>
</dbReference>
<comment type="caution">
    <text evidence="2">The sequence shown here is derived from an EMBL/GenBank/DDBJ whole genome shotgun (WGS) entry which is preliminary data.</text>
</comment>
<sequence>MSMIIAWFIVIFGIIYWVLNKFVKFMTAGHLKLKDLIRAGLWSIIIILIWRKLHPGEAMPERFKNKDEQFKRLINQAKNGDF</sequence>
<evidence type="ECO:0000256" key="1">
    <source>
        <dbReference type="SAM" id="Phobius"/>
    </source>
</evidence>
<protein>
    <recommendedName>
        <fullName evidence="4">Integral membrane protein</fullName>
    </recommendedName>
</protein>
<proteinExistence type="predicted"/>
<accession>A0ABV6K0W2</accession>
<keyword evidence="1" id="KW-0472">Membrane</keyword>
<reference evidence="2 3" key="1">
    <citation type="submission" date="2024-09" db="EMBL/GenBank/DDBJ databases">
        <authorList>
            <person name="Sun Q."/>
            <person name="Mori K."/>
        </authorList>
    </citation>
    <scope>NUCLEOTIDE SEQUENCE [LARGE SCALE GENOMIC DNA]</scope>
    <source>
        <strain evidence="2 3">TBRC 4575</strain>
    </source>
</reference>
<feature type="transmembrane region" description="Helical" evidence="1">
    <location>
        <begin position="6"/>
        <end position="23"/>
    </location>
</feature>
<feature type="transmembrane region" description="Helical" evidence="1">
    <location>
        <begin position="35"/>
        <end position="53"/>
    </location>
</feature>
<evidence type="ECO:0008006" key="4">
    <source>
        <dbReference type="Google" id="ProtNLM"/>
    </source>
</evidence>
<gene>
    <name evidence="2" type="ORF">ACFFGS_02380</name>
</gene>
<keyword evidence="3" id="KW-1185">Reference proteome</keyword>
<name>A0ABV6K0W2_9LACO</name>
<evidence type="ECO:0000313" key="2">
    <source>
        <dbReference type="EMBL" id="MFC0423016.1"/>
    </source>
</evidence>
<keyword evidence="1" id="KW-0812">Transmembrane</keyword>
<organism evidence="2 3">
    <name type="scientific">Lactiplantibacillus plajomi</name>
    <dbReference type="NCBI Taxonomy" id="1457217"/>
    <lineage>
        <taxon>Bacteria</taxon>
        <taxon>Bacillati</taxon>
        <taxon>Bacillota</taxon>
        <taxon>Bacilli</taxon>
        <taxon>Lactobacillales</taxon>
        <taxon>Lactobacillaceae</taxon>
        <taxon>Lactiplantibacillus</taxon>
    </lineage>
</organism>